<gene>
    <name evidence="1" type="ORF">SWZG_00227</name>
</gene>
<dbReference type="OrthoDB" id="28889at10239"/>
<dbReference type="EMBL" id="HQ633071">
    <property type="protein sequence ID" value="AGH31733.1"/>
    <property type="molecule type" value="Genomic_DNA"/>
</dbReference>
<name>M4QS62_9CAUD</name>
<evidence type="ECO:0000313" key="2">
    <source>
        <dbReference type="Proteomes" id="UP000201252"/>
    </source>
</evidence>
<sequence>MINPISYVKNTRTSYSKFLEKSVKEVQVQFDDENPAWIPYDTLIAIDRMITNGKE</sequence>
<organism evidence="1 2">
    <name type="scientific">Synechococcus phage S-SKS1</name>
    <dbReference type="NCBI Taxonomy" id="754042"/>
    <lineage>
        <taxon>Viruses</taxon>
        <taxon>Duplodnaviria</taxon>
        <taxon>Heunggongvirae</taxon>
        <taxon>Uroviricota</taxon>
        <taxon>Caudoviricetes</taxon>
        <taxon>Llyrvirus</taxon>
        <taxon>Llyrvirus SSKS1</taxon>
    </lineage>
</organism>
<reference evidence="1 2" key="1">
    <citation type="submission" date="2010-10" db="EMBL/GenBank/DDBJ databases">
        <title>The Genome Sequence of Synechococcus phage S-SKS1.</title>
        <authorList>
            <consortium name="The Broad Institute Genome Sequencing Platform"/>
            <person name="Henn M.R."/>
            <person name="Clokie M."/>
            <person name="Levin J."/>
            <person name="Malboeuf C."/>
            <person name="Casali M."/>
            <person name="Russ C."/>
            <person name="Lennon N."/>
            <person name="Chapman S.B."/>
            <person name="Erlich R."/>
            <person name="Young S.K."/>
            <person name="Yandava C."/>
            <person name="Zeng Q."/>
            <person name="Alvarado L."/>
            <person name="Anderson S."/>
            <person name="Berlin A."/>
            <person name="Chen Z."/>
            <person name="Freedman E."/>
            <person name="Gellesch M."/>
            <person name="Goldberg J."/>
            <person name="Green L."/>
            <person name="Griggs A."/>
            <person name="Gujja S."/>
            <person name="Heilman E.R."/>
            <person name="Heiman D."/>
            <person name="Hollinger A."/>
            <person name="Howarth C."/>
            <person name="Larson L."/>
            <person name="Mehta T."/>
            <person name="Pearson M."/>
            <person name="Roberts A."/>
            <person name="Ryan E."/>
            <person name="Saif S."/>
            <person name="Shea T."/>
            <person name="Shenoy N."/>
            <person name="Sisk P."/>
            <person name="Stolte C."/>
            <person name="Sykes S."/>
            <person name="White J."/>
            <person name="Haas B."/>
            <person name="Nusbaum C."/>
            <person name="Birren B."/>
        </authorList>
    </citation>
    <scope>NUCLEOTIDE SEQUENCE [LARGE SCALE GENOMIC DNA]</scope>
</reference>
<proteinExistence type="predicted"/>
<protein>
    <submittedName>
        <fullName evidence="1">Uncharacterized protein</fullName>
    </submittedName>
</protein>
<dbReference type="RefSeq" id="YP_007674585.1">
    <property type="nucleotide sequence ID" value="NC_020851.1"/>
</dbReference>
<dbReference type="KEGG" id="vg:15011138"/>
<keyword evidence="2" id="KW-1185">Reference proteome</keyword>
<accession>M4QS62</accession>
<evidence type="ECO:0000313" key="1">
    <source>
        <dbReference type="EMBL" id="AGH31733.1"/>
    </source>
</evidence>
<dbReference type="GeneID" id="15011138"/>
<dbReference type="Proteomes" id="UP000201252">
    <property type="component" value="Segment"/>
</dbReference>